<dbReference type="GO" id="GO:0017118">
    <property type="term" value="F:lipoyltransferase activity"/>
    <property type="evidence" value="ECO:0007669"/>
    <property type="project" value="TreeGrafter"/>
</dbReference>
<dbReference type="CDD" id="cd16443">
    <property type="entry name" value="LplA"/>
    <property type="match status" value="1"/>
</dbReference>
<dbReference type="GO" id="GO:0009249">
    <property type="term" value="P:protein lipoylation"/>
    <property type="evidence" value="ECO:0007669"/>
    <property type="project" value="InterPro"/>
</dbReference>
<evidence type="ECO:0000259" key="3">
    <source>
        <dbReference type="PROSITE" id="PS51733"/>
    </source>
</evidence>
<proteinExistence type="predicted"/>
<dbReference type="HOGENOM" id="CLU_022986_4_2_12"/>
<dbReference type="eggNOG" id="COG0095">
    <property type="taxonomic scope" value="Bacteria"/>
</dbReference>
<dbReference type="PANTHER" id="PTHR12561">
    <property type="entry name" value="LIPOATE-PROTEIN LIGASE"/>
    <property type="match status" value="1"/>
</dbReference>
<dbReference type="SUPFAM" id="SSF55681">
    <property type="entry name" value="Class II aaRS and biotin synthetases"/>
    <property type="match status" value="1"/>
</dbReference>
<dbReference type="GO" id="GO:0016874">
    <property type="term" value="F:ligase activity"/>
    <property type="evidence" value="ECO:0007669"/>
    <property type="project" value="UniProtKB-KW"/>
</dbReference>
<keyword evidence="5" id="KW-1185">Reference proteome</keyword>
<dbReference type="InterPro" id="IPR004562">
    <property type="entry name" value="LipoylTrfase_LipoateP_Ligase"/>
</dbReference>
<accession>V5WJ33</accession>
<dbReference type="STRING" id="1307761.L21SP2_2181"/>
<feature type="region of interest" description="Disordered" evidence="2">
    <location>
        <begin position="316"/>
        <end position="345"/>
    </location>
</feature>
<dbReference type="Proteomes" id="UP000018680">
    <property type="component" value="Chromosome"/>
</dbReference>
<dbReference type="PROSITE" id="PS51733">
    <property type="entry name" value="BPL_LPL_CATALYTIC"/>
    <property type="match status" value="1"/>
</dbReference>
<dbReference type="InterPro" id="IPR004143">
    <property type="entry name" value="BPL_LPL_catalytic"/>
</dbReference>
<dbReference type="PANTHER" id="PTHR12561:SF3">
    <property type="entry name" value="LIPOYLTRANSFERASE 1, MITOCHONDRIAL"/>
    <property type="match status" value="1"/>
</dbReference>
<evidence type="ECO:0000256" key="2">
    <source>
        <dbReference type="SAM" id="MobiDB-lite"/>
    </source>
</evidence>
<dbReference type="AlphaFoldDB" id="V5WJ33"/>
<dbReference type="UniPathway" id="UPA00537">
    <property type="reaction ID" value="UER00595"/>
</dbReference>
<dbReference type="EMBL" id="CP006939">
    <property type="protein sequence ID" value="AHC15544.1"/>
    <property type="molecule type" value="Genomic_DNA"/>
</dbReference>
<dbReference type="Pfam" id="PF21948">
    <property type="entry name" value="LplA-B_cat"/>
    <property type="match status" value="1"/>
</dbReference>
<dbReference type="GO" id="GO:0005737">
    <property type="term" value="C:cytoplasm"/>
    <property type="evidence" value="ECO:0007669"/>
    <property type="project" value="TreeGrafter"/>
</dbReference>
<organism evidence="4 5">
    <name type="scientific">Salinispira pacifica</name>
    <dbReference type="NCBI Taxonomy" id="1307761"/>
    <lineage>
        <taxon>Bacteria</taxon>
        <taxon>Pseudomonadati</taxon>
        <taxon>Spirochaetota</taxon>
        <taxon>Spirochaetia</taxon>
        <taxon>Spirochaetales</taxon>
        <taxon>Spirochaetaceae</taxon>
        <taxon>Salinispira</taxon>
    </lineage>
</organism>
<evidence type="ECO:0000313" key="4">
    <source>
        <dbReference type="EMBL" id="AHC15544.1"/>
    </source>
</evidence>
<dbReference type="PATRIC" id="fig|1307761.3.peg.2174"/>
<name>V5WJ33_9SPIO</name>
<keyword evidence="4" id="KW-0436">Ligase</keyword>
<gene>
    <name evidence="4" type="ORF">L21SP2_2181</name>
</gene>
<evidence type="ECO:0000313" key="5">
    <source>
        <dbReference type="Proteomes" id="UP000018680"/>
    </source>
</evidence>
<comment type="pathway">
    <text evidence="1">Protein modification; protein lipoylation via exogenous pathway; protein N(6)-(lipoyl)lysine from lipoate: step 2/2.</text>
</comment>
<feature type="domain" description="BPL/LPL catalytic" evidence="3">
    <location>
        <begin position="31"/>
        <end position="206"/>
    </location>
</feature>
<dbReference type="InterPro" id="IPR045864">
    <property type="entry name" value="aa-tRNA-synth_II/BPL/LPL"/>
</dbReference>
<evidence type="ECO:0000256" key="1">
    <source>
        <dbReference type="ARBA" id="ARBA00005085"/>
    </source>
</evidence>
<sequence>MRNVHTVCVDTVDPYTNLSLEEELFASCNWQEGEEFFLLYVNEPAVVFGKHQNPWKECNVQLLGERGIPLLRRISGGGTVYHDQGNINWSFIGPKEGFSQEENLEIIRHIAARFSDLSEADFTIGERGDIFYRELKISGNALTFKGNTALHHGTLLINSDLDSLGSSLRGWEKRFAVRLDGPAVNSNPSAVTNLSAHSRERLGFPEFYAAAVDYLRETGALAGEAQAPGLSESVIRRITEHRSADWTLRRTPDFRIFPVYDWLPDRPHDREGMNREGANQERAKEQPAWLVQKGRVYDPDGSERYDLCSPPELLNDAPGEGPDIKPDTSANTITDESPGKVPHSRVQDAGNVFGLTEFEARLAALSLEAGTD</sequence>
<dbReference type="KEGG" id="slr:L21SP2_2181"/>
<protein>
    <submittedName>
        <fullName evidence="4">Lipoate-protein ligase A</fullName>
    </submittedName>
</protein>
<reference evidence="4 5" key="1">
    <citation type="journal article" date="2015" name="Stand. Genomic Sci.">
        <title>Complete genome sequence and description of Salinispira pacifica gen. nov., sp. nov., a novel spirochaete isolated form a hypersaline microbial mat.</title>
        <authorList>
            <person name="Ben Hania W."/>
            <person name="Joseph M."/>
            <person name="Schumann P."/>
            <person name="Bunk B."/>
            <person name="Fiebig A."/>
            <person name="Sproer C."/>
            <person name="Klenk H.P."/>
            <person name="Fardeau M.L."/>
            <person name="Spring S."/>
        </authorList>
    </citation>
    <scope>NUCLEOTIDE SEQUENCE [LARGE SCALE GENOMIC DNA]</scope>
    <source>
        <strain evidence="4 5">L21-RPul-D2</strain>
    </source>
</reference>
<dbReference type="Gene3D" id="3.30.930.10">
    <property type="entry name" value="Bira Bifunctional Protein, Domain 2"/>
    <property type="match status" value="1"/>
</dbReference>